<gene>
    <name evidence="1" type="ORF">HPB47_011618</name>
</gene>
<protein>
    <submittedName>
        <fullName evidence="1">Uncharacterized protein</fullName>
    </submittedName>
</protein>
<dbReference type="EMBL" id="JABSTQ010011448">
    <property type="protein sequence ID" value="KAG0411266.1"/>
    <property type="molecule type" value="Genomic_DNA"/>
</dbReference>
<comment type="caution">
    <text evidence="1">The sequence shown here is derived from an EMBL/GenBank/DDBJ whole genome shotgun (WGS) entry which is preliminary data.</text>
</comment>
<name>A0AC60NVT0_IXOPE</name>
<evidence type="ECO:0000313" key="2">
    <source>
        <dbReference type="Proteomes" id="UP000805193"/>
    </source>
</evidence>
<sequence length="91" mass="10270">MHRRRSTGPAALTSSTSTRRSDRFDAGVAASVCPGLVQTCFYRGADFAFCETITPRKRGKTPRETTPCFEEFSVYSRRAWTLADDEKKLTR</sequence>
<evidence type="ECO:0000313" key="1">
    <source>
        <dbReference type="EMBL" id="KAG0411266.1"/>
    </source>
</evidence>
<accession>A0AC60NVT0</accession>
<proteinExistence type="predicted"/>
<organism evidence="1 2">
    <name type="scientific">Ixodes persulcatus</name>
    <name type="common">Taiga tick</name>
    <dbReference type="NCBI Taxonomy" id="34615"/>
    <lineage>
        <taxon>Eukaryota</taxon>
        <taxon>Metazoa</taxon>
        <taxon>Ecdysozoa</taxon>
        <taxon>Arthropoda</taxon>
        <taxon>Chelicerata</taxon>
        <taxon>Arachnida</taxon>
        <taxon>Acari</taxon>
        <taxon>Parasitiformes</taxon>
        <taxon>Ixodida</taxon>
        <taxon>Ixodoidea</taxon>
        <taxon>Ixodidae</taxon>
        <taxon>Ixodinae</taxon>
        <taxon>Ixodes</taxon>
    </lineage>
</organism>
<keyword evidence="2" id="KW-1185">Reference proteome</keyword>
<dbReference type="Proteomes" id="UP000805193">
    <property type="component" value="Unassembled WGS sequence"/>
</dbReference>
<reference evidence="1 2" key="1">
    <citation type="journal article" date="2020" name="Cell">
        <title>Large-Scale Comparative Analyses of Tick Genomes Elucidate Their Genetic Diversity and Vector Capacities.</title>
        <authorList>
            <consortium name="Tick Genome and Microbiome Consortium (TIGMIC)"/>
            <person name="Jia N."/>
            <person name="Wang J."/>
            <person name="Shi W."/>
            <person name="Du L."/>
            <person name="Sun Y."/>
            <person name="Zhan W."/>
            <person name="Jiang J.F."/>
            <person name="Wang Q."/>
            <person name="Zhang B."/>
            <person name="Ji P."/>
            <person name="Bell-Sakyi L."/>
            <person name="Cui X.M."/>
            <person name="Yuan T.T."/>
            <person name="Jiang B.G."/>
            <person name="Yang W.F."/>
            <person name="Lam T.T."/>
            <person name="Chang Q.C."/>
            <person name="Ding S.J."/>
            <person name="Wang X.J."/>
            <person name="Zhu J.G."/>
            <person name="Ruan X.D."/>
            <person name="Zhao L."/>
            <person name="Wei J.T."/>
            <person name="Ye R.Z."/>
            <person name="Que T.C."/>
            <person name="Du C.H."/>
            <person name="Zhou Y.H."/>
            <person name="Cheng J.X."/>
            <person name="Dai P.F."/>
            <person name="Guo W.B."/>
            <person name="Han X.H."/>
            <person name="Huang E.J."/>
            <person name="Li L.F."/>
            <person name="Wei W."/>
            <person name="Gao Y.C."/>
            <person name="Liu J.Z."/>
            <person name="Shao H.Z."/>
            <person name="Wang X."/>
            <person name="Wang C.C."/>
            <person name="Yang T.C."/>
            <person name="Huo Q.B."/>
            <person name="Li W."/>
            <person name="Chen H.Y."/>
            <person name="Chen S.E."/>
            <person name="Zhou L.G."/>
            <person name="Ni X.B."/>
            <person name="Tian J.H."/>
            <person name="Sheng Y."/>
            <person name="Liu T."/>
            <person name="Pan Y.S."/>
            <person name="Xia L.Y."/>
            <person name="Li J."/>
            <person name="Zhao F."/>
            <person name="Cao W.C."/>
        </authorList>
    </citation>
    <scope>NUCLEOTIDE SEQUENCE [LARGE SCALE GENOMIC DNA]</scope>
    <source>
        <strain evidence="1">Iper-2018</strain>
    </source>
</reference>